<dbReference type="InterPro" id="IPR050196">
    <property type="entry name" value="Cytochrome_P450_Monoox"/>
</dbReference>
<dbReference type="Proteomes" id="UP000191980">
    <property type="component" value="Unassembled WGS sequence"/>
</dbReference>
<dbReference type="PANTHER" id="PTHR24291:SF50">
    <property type="entry name" value="BIFUNCTIONAL ALBAFLAVENONE MONOOXYGENASE_TERPENE SYNTHASE"/>
    <property type="match status" value="1"/>
</dbReference>
<name>A0A1V8M487_9GAMM</name>
<evidence type="ECO:0000313" key="9">
    <source>
        <dbReference type="Proteomes" id="UP000191980"/>
    </source>
</evidence>
<evidence type="ECO:0008006" key="10">
    <source>
        <dbReference type="Google" id="ProtNLM"/>
    </source>
</evidence>
<dbReference type="Pfam" id="PF00067">
    <property type="entry name" value="p450"/>
    <property type="match status" value="2"/>
</dbReference>
<dbReference type="GO" id="GO:0005506">
    <property type="term" value="F:iron ion binding"/>
    <property type="evidence" value="ECO:0007669"/>
    <property type="project" value="InterPro"/>
</dbReference>
<organism evidence="8 9">
    <name type="scientific">Methyloprofundus sedimenti</name>
    <dbReference type="NCBI Taxonomy" id="1420851"/>
    <lineage>
        <taxon>Bacteria</taxon>
        <taxon>Pseudomonadati</taxon>
        <taxon>Pseudomonadota</taxon>
        <taxon>Gammaproteobacteria</taxon>
        <taxon>Methylococcales</taxon>
        <taxon>Methylococcaceae</taxon>
        <taxon>Methyloprofundus</taxon>
    </lineage>
</organism>
<dbReference type="PANTHER" id="PTHR24291">
    <property type="entry name" value="CYTOCHROME P450 FAMILY 4"/>
    <property type="match status" value="1"/>
</dbReference>
<dbReference type="PRINTS" id="PR00463">
    <property type="entry name" value="EP450I"/>
</dbReference>
<evidence type="ECO:0000256" key="4">
    <source>
        <dbReference type="ARBA" id="ARBA00023002"/>
    </source>
</evidence>
<comment type="similarity">
    <text evidence="1">Belongs to the cytochrome P450 family.</text>
</comment>
<evidence type="ECO:0000256" key="2">
    <source>
        <dbReference type="ARBA" id="ARBA00022617"/>
    </source>
</evidence>
<reference evidence="8 9" key="1">
    <citation type="submission" date="2015-12" db="EMBL/GenBank/DDBJ databases">
        <authorList>
            <person name="Shamseldin A."/>
            <person name="Moawad H."/>
            <person name="Abd El-Rahim W.M."/>
            <person name="Sadowsky M.J."/>
        </authorList>
    </citation>
    <scope>NUCLEOTIDE SEQUENCE [LARGE SCALE GENOMIC DNA]</scope>
    <source>
        <strain evidence="8 9">WF1</strain>
    </source>
</reference>
<dbReference type="InterPro" id="IPR001128">
    <property type="entry name" value="Cyt_P450"/>
</dbReference>
<dbReference type="EMBL" id="LPUF01000001">
    <property type="protein sequence ID" value="OQK16369.1"/>
    <property type="molecule type" value="Genomic_DNA"/>
</dbReference>
<comment type="caution">
    <text evidence="8">The sequence shown here is derived from an EMBL/GenBank/DDBJ whole genome shotgun (WGS) entry which is preliminary data.</text>
</comment>
<dbReference type="GO" id="GO:0016705">
    <property type="term" value="F:oxidoreductase activity, acting on paired donors, with incorporation or reduction of molecular oxygen"/>
    <property type="evidence" value="ECO:0007669"/>
    <property type="project" value="InterPro"/>
</dbReference>
<keyword evidence="6" id="KW-0503">Monooxygenase</keyword>
<keyword evidence="5 7" id="KW-0408">Iron</keyword>
<dbReference type="InterPro" id="IPR002401">
    <property type="entry name" value="Cyt_P450_E_grp-I"/>
</dbReference>
<feature type="binding site" description="axial binding residue" evidence="7">
    <location>
        <position position="384"/>
    </location>
    <ligand>
        <name>heme</name>
        <dbReference type="ChEBI" id="CHEBI:30413"/>
    </ligand>
    <ligandPart>
        <name>Fe</name>
        <dbReference type="ChEBI" id="CHEBI:18248"/>
    </ligandPart>
</feature>
<accession>A0A1V8M487</accession>
<dbReference type="GO" id="GO:0004497">
    <property type="term" value="F:monooxygenase activity"/>
    <property type="evidence" value="ECO:0007669"/>
    <property type="project" value="UniProtKB-KW"/>
</dbReference>
<evidence type="ECO:0000313" key="8">
    <source>
        <dbReference type="EMBL" id="OQK16369.1"/>
    </source>
</evidence>
<gene>
    <name evidence="8" type="ORF">AU255_00185</name>
</gene>
<dbReference type="SUPFAM" id="SSF48264">
    <property type="entry name" value="Cytochrome P450"/>
    <property type="match status" value="1"/>
</dbReference>
<evidence type="ECO:0000256" key="3">
    <source>
        <dbReference type="ARBA" id="ARBA00022723"/>
    </source>
</evidence>
<dbReference type="PRINTS" id="PR00385">
    <property type="entry name" value="P450"/>
</dbReference>
<dbReference type="OrthoDB" id="9764248at2"/>
<protein>
    <recommendedName>
        <fullName evidence="10">Cytochrome P450</fullName>
    </recommendedName>
</protein>
<dbReference type="STRING" id="1420851.AU255_00185"/>
<dbReference type="Gene3D" id="1.10.630.10">
    <property type="entry name" value="Cytochrome P450"/>
    <property type="match status" value="1"/>
</dbReference>
<dbReference type="RefSeq" id="WP_080520995.1">
    <property type="nucleotide sequence ID" value="NZ_LPUF01000001.1"/>
</dbReference>
<evidence type="ECO:0000256" key="6">
    <source>
        <dbReference type="ARBA" id="ARBA00023033"/>
    </source>
</evidence>
<evidence type="ECO:0000256" key="7">
    <source>
        <dbReference type="PIRSR" id="PIRSR602401-1"/>
    </source>
</evidence>
<dbReference type="AlphaFoldDB" id="A0A1V8M487"/>
<evidence type="ECO:0000256" key="5">
    <source>
        <dbReference type="ARBA" id="ARBA00023004"/>
    </source>
</evidence>
<keyword evidence="4" id="KW-0560">Oxidoreductase</keyword>
<sequence length="436" mass="49858">MSDSTALSLPPGEDIIIDYHQLEQVLAKLSDLVATNGNLFKAKFPDQNGWVYNVCDPEMAKHILVTNYKNYIKGVGIKQINVLLGRGIIVSEGDLWKRQRKMMQPLFSNKLLTHQLPLMISCADKLLASWQDDIESGKPINITESMSQTALDFILHALFSEDLERIIAETGENPFLMVTDDSARDLLFARRFRQLTHLVSDMMQRRRTENRQPFDLLSMVMNATEKRSGDAMPEKLQIDEILTLIIAGHETTASVLNWTWYLLAQHSEIEQQVLAESQQYMPLDVMPSMANITQLTLTQQVLDESMRLYPPVWVLTRRAIADDHFKGIDIPAGTDILIPPYLVHRNPAYWPDPEKFDPQRFSPENKKSQHVGAYLPFAIGPRRCIGDSMAIQEMAVHISRVIQKVHFELVPGQTIELEPLVNLRPKQDIFFHATYR</sequence>
<comment type="cofactor">
    <cofactor evidence="7">
        <name>heme</name>
        <dbReference type="ChEBI" id="CHEBI:30413"/>
    </cofactor>
</comment>
<keyword evidence="3 7" id="KW-0479">Metal-binding</keyword>
<keyword evidence="2 7" id="KW-0349">Heme</keyword>
<evidence type="ECO:0000256" key="1">
    <source>
        <dbReference type="ARBA" id="ARBA00010617"/>
    </source>
</evidence>
<keyword evidence="9" id="KW-1185">Reference proteome</keyword>
<proteinExistence type="inferred from homology"/>
<dbReference type="GO" id="GO:0020037">
    <property type="term" value="F:heme binding"/>
    <property type="evidence" value="ECO:0007669"/>
    <property type="project" value="InterPro"/>
</dbReference>
<dbReference type="InterPro" id="IPR036396">
    <property type="entry name" value="Cyt_P450_sf"/>
</dbReference>